<sequence length="50" mass="5488">MSEHRAAQHIKPKNEQASIGSPVRLHRNRSGVLREPGYGSPASNCESVTF</sequence>
<gene>
    <name evidence="2" type="ORF">WQQ_21370</name>
</gene>
<dbReference type="STRING" id="1172194.WQQ_21370"/>
<dbReference type="EMBL" id="AKGD01000001">
    <property type="protein sequence ID" value="EIT72000.1"/>
    <property type="molecule type" value="Genomic_DNA"/>
</dbReference>
<proteinExistence type="predicted"/>
<evidence type="ECO:0000256" key="1">
    <source>
        <dbReference type="SAM" id="MobiDB-lite"/>
    </source>
</evidence>
<feature type="region of interest" description="Disordered" evidence="1">
    <location>
        <begin position="1"/>
        <end position="50"/>
    </location>
</feature>
<dbReference type="AlphaFoldDB" id="I8TDG4"/>
<evidence type="ECO:0000313" key="3">
    <source>
        <dbReference type="Proteomes" id="UP000003704"/>
    </source>
</evidence>
<comment type="caution">
    <text evidence="2">The sequence shown here is derived from an EMBL/GenBank/DDBJ whole genome shotgun (WGS) entry which is preliminary data.</text>
</comment>
<evidence type="ECO:0000313" key="2">
    <source>
        <dbReference type="EMBL" id="EIT72000.1"/>
    </source>
</evidence>
<reference evidence="2 3" key="1">
    <citation type="journal article" date="2012" name="J. Bacteriol.">
        <title>Genome Sequence of n-Alkane-Degrading Hydrocarboniphaga effusa Strain AP103T (ATCC BAA-332T).</title>
        <authorList>
            <person name="Chang H.K."/>
            <person name="Zylstra G.J."/>
            <person name="Chae J.C."/>
        </authorList>
    </citation>
    <scope>NUCLEOTIDE SEQUENCE [LARGE SCALE GENOMIC DNA]</scope>
    <source>
        <strain evidence="2 3">AP103</strain>
    </source>
</reference>
<accession>I8TDG4</accession>
<organism evidence="2 3">
    <name type="scientific">Hydrocarboniphaga effusa AP103</name>
    <dbReference type="NCBI Taxonomy" id="1172194"/>
    <lineage>
        <taxon>Bacteria</taxon>
        <taxon>Pseudomonadati</taxon>
        <taxon>Pseudomonadota</taxon>
        <taxon>Gammaproteobacteria</taxon>
        <taxon>Nevskiales</taxon>
        <taxon>Nevskiaceae</taxon>
        <taxon>Hydrocarboniphaga</taxon>
    </lineage>
</organism>
<feature type="compositionally biased region" description="Polar residues" evidence="1">
    <location>
        <begin position="41"/>
        <end position="50"/>
    </location>
</feature>
<keyword evidence="3" id="KW-1185">Reference proteome</keyword>
<protein>
    <submittedName>
        <fullName evidence="2">Uncharacterized protein</fullName>
    </submittedName>
</protein>
<name>I8TDG4_9GAMM</name>
<dbReference type="Proteomes" id="UP000003704">
    <property type="component" value="Unassembled WGS sequence"/>
</dbReference>